<name>A0ACC6KS21_9SPHI</name>
<comment type="caution">
    <text evidence="1">The sequence shown here is derived from an EMBL/GenBank/DDBJ whole genome shotgun (WGS) entry which is preliminary data.</text>
</comment>
<accession>A0ACC6KS21</accession>
<dbReference type="Proteomes" id="UP001246858">
    <property type="component" value="Unassembled WGS sequence"/>
</dbReference>
<gene>
    <name evidence="1" type="ORF">J2X78_000495</name>
</gene>
<evidence type="ECO:0000313" key="1">
    <source>
        <dbReference type="EMBL" id="MDR6781943.1"/>
    </source>
</evidence>
<sequence>MTDYGTHADYELAGLLKAGDEKAFREIFERYSRVMYTYAKNLVRDADEAEDLVQDVFTSLWDKAADLDLKGTLAAYLYSAVRYKFINLVAKKKVRTDYAQAFQTLIDEGNYTTDHYINEKELLALIEKEVAKLPEKMKEVFELSRNAGLSHREIAEQLNLAEKTVKNHINHALKILRGKFEVASIMLYLLSK</sequence>
<protein>
    <submittedName>
        <fullName evidence="1">RNA polymerase sigma-70 factor (ECF subfamily)</fullName>
    </submittedName>
</protein>
<proteinExistence type="predicted"/>
<dbReference type="EMBL" id="JAVDTF010000001">
    <property type="protein sequence ID" value="MDR6781943.1"/>
    <property type="molecule type" value="Genomic_DNA"/>
</dbReference>
<organism evidence="1 2">
    <name type="scientific">Pedobacter africanus</name>
    <dbReference type="NCBI Taxonomy" id="151894"/>
    <lineage>
        <taxon>Bacteria</taxon>
        <taxon>Pseudomonadati</taxon>
        <taxon>Bacteroidota</taxon>
        <taxon>Sphingobacteriia</taxon>
        <taxon>Sphingobacteriales</taxon>
        <taxon>Sphingobacteriaceae</taxon>
        <taxon>Pedobacter</taxon>
    </lineage>
</organism>
<keyword evidence="2" id="KW-1185">Reference proteome</keyword>
<evidence type="ECO:0000313" key="2">
    <source>
        <dbReference type="Proteomes" id="UP001246858"/>
    </source>
</evidence>
<reference evidence="1" key="1">
    <citation type="submission" date="2023-07" db="EMBL/GenBank/DDBJ databases">
        <title>Sorghum-associated microbial communities from plants grown in Nebraska, USA.</title>
        <authorList>
            <person name="Schachtman D."/>
        </authorList>
    </citation>
    <scope>NUCLEOTIDE SEQUENCE</scope>
    <source>
        <strain evidence="1">2697</strain>
    </source>
</reference>